<organism evidence="3">
    <name type="scientific">Brugia timori</name>
    <dbReference type="NCBI Taxonomy" id="42155"/>
    <lineage>
        <taxon>Eukaryota</taxon>
        <taxon>Metazoa</taxon>
        <taxon>Ecdysozoa</taxon>
        <taxon>Nematoda</taxon>
        <taxon>Chromadorea</taxon>
        <taxon>Rhabditida</taxon>
        <taxon>Spirurina</taxon>
        <taxon>Spiruromorpha</taxon>
        <taxon>Filarioidea</taxon>
        <taxon>Onchocercidae</taxon>
        <taxon>Brugia</taxon>
    </lineage>
</organism>
<reference evidence="1 2" key="2">
    <citation type="submission" date="2018-11" db="EMBL/GenBank/DDBJ databases">
        <authorList>
            <consortium name="Pathogen Informatics"/>
        </authorList>
    </citation>
    <scope>NUCLEOTIDE SEQUENCE [LARGE SCALE GENOMIC DNA]</scope>
</reference>
<accession>A0A0R3QGX5</accession>
<protein>
    <submittedName>
        <fullName evidence="3">SAM-dependent methyltransferase</fullName>
    </submittedName>
</protein>
<evidence type="ECO:0000313" key="1">
    <source>
        <dbReference type="EMBL" id="VDO17436.1"/>
    </source>
</evidence>
<dbReference type="WBParaSite" id="BTMF_0000563301-mRNA-1">
    <property type="protein sequence ID" value="BTMF_0000563301-mRNA-1"/>
    <property type="gene ID" value="BTMF_0000563301"/>
</dbReference>
<reference evidence="3" key="1">
    <citation type="submission" date="2017-02" db="UniProtKB">
        <authorList>
            <consortium name="WormBaseParasite"/>
        </authorList>
    </citation>
    <scope>IDENTIFICATION</scope>
</reference>
<sequence length="33" mass="4104">MWRSDFDRDGFWDWPSDWPRMDAIMPRVCLVES</sequence>
<evidence type="ECO:0000313" key="3">
    <source>
        <dbReference type="WBParaSite" id="BTMF_0000563301-mRNA-1"/>
    </source>
</evidence>
<proteinExistence type="predicted"/>
<dbReference type="AlphaFoldDB" id="A0A0R3QGX5"/>
<name>A0A0R3QGX5_9BILA</name>
<gene>
    <name evidence="1" type="ORF">BTMF_LOCUS4907</name>
</gene>
<dbReference type="EMBL" id="UZAG01005035">
    <property type="protein sequence ID" value="VDO17436.1"/>
    <property type="molecule type" value="Genomic_DNA"/>
</dbReference>
<evidence type="ECO:0000313" key="2">
    <source>
        <dbReference type="Proteomes" id="UP000280834"/>
    </source>
</evidence>
<keyword evidence="2" id="KW-1185">Reference proteome</keyword>
<dbReference type="Proteomes" id="UP000280834">
    <property type="component" value="Unassembled WGS sequence"/>
</dbReference>